<dbReference type="GO" id="GO:0005829">
    <property type="term" value="C:cytosol"/>
    <property type="evidence" value="ECO:0007669"/>
    <property type="project" value="TreeGrafter"/>
</dbReference>
<dbReference type="EMBL" id="BJZO01000028">
    <property type="protein sequence ID" value="GEO81199.1"/>
    <property type="molecule type" value="Genomic_DNA"/>
</dbReference>
<dbReference type="RefSeq" id="WP_147163237.1">
    <property type="nucleotide sequence ID" value="NZ_BJZO01000028.1"/>
</dbReference>
<dbReference type="Pfam" id="PF00814">
    <property type="entry name" value="TsaD"/>
    <property type="match status" value="1"/>
</dbReference>
<dbReference type="NCBIfam" id="TIGR03725">
    <property type="entry name" value="T6A_YeaZ"/>
    <property type="match status" value="1"/>
</dbReference>
<protein>
    <submittedName>
        <fullName evidence="3">tRNA (Adenosine(37)-N6)-threonylcarbamoyltransferase complex dimerization subunit type 1 TsaB</fullName>
    </submittedName>
</protein>
<dbReference type="Gene3D" id="3.30.420.40">
    <property type="match status" value="2"/>
</dbReference>
<dbReference type="SUPFAM" id="SSF53067">
    <property type="entry name" value="Actin-like ATPase domain"/>
    <property type="match status" value="2"/>
</dbReference>
<dbReference type="OrthoDB" id="9809995at2"/>
<evidence type="ECO:0000313" key="3">
    <source>
        <dbReference type="EMBL" id="GEO81199.1"/>
    </source>
</evidence>
<evidence type="ECO:0000259" key="2">
    <source>
        <dbReference type="Pfam" id="PF00814"/>
    </source>
</evidence>
<sequence length="225" mass="22776">MSTAAPTLALDTALAACSVAVTLPDGRASARTIPMERGQAEALVPLIASVLEEAGLEPAAVGRIAVTVGPGSFTGLRVGLATARGLGLALGCPVEGITVGEALADAVLDEAPDACVLVLIDSRRGDLFAQTFQGRDAHGLPRPLDDPRALPPDAARAAATQAGILLVGDGVARLDLGEAGPALPDPVRVARLAGRRPADAVRPPVPLYLRPPDARPAPNGGRLWA</sequence>
<keyword evidence="3" id="KW-0808">Transferase</keyword>
<feature type="region of interest" description="Disordered" evidence="1">
    <location>
        <begin position="201"/>
        <end position="225"/>
    </location>
</feature>
<organism evidence="3 4">
    <name type="scientific">Pararhodospirillum oryzae</name>
    <dbReference type="NCBI Taxonomy" id="478448"/>
    <lineage>
        <taxon>Bacteria</taxon>
        <taxon>Pseudomonadati</taxon>
        <taxon>Pseudomonadota</taxon>
        <taxon>Alphaproteobacteria</taxon>
        <taxon>Rhodospirillales</taxon>
        <taxon>Rhodospirillaceae</taxon>
        <taxon>Pararhodospirillum</taxon>
    </lineage>
</organism>
<reference evidence="3 4" key="1">
    <citation type="submission" date="2019-07" db="EMBL/GenBank/DDBJ databases">
        <title>Whole genome shotgun sequence of Rhodospirillum oryzae NBRC 107573.</title>
        <authorList>
            <person name="Hosoyama A."/>
            <person name="Uohara A."/>
            <person name="Ohji S."/>
            <person name="Ichikawa N."/>
        </authorList>
    </citation>
    <scope>NUCLEOTIDE SEQUENCE [LARGE SCALE GENOMIC DNA]</scope>
    <source>
        <strain evidence="3 4">NBRC 107573</strain>
    </source>
</reference>
<dbReference type="AlphaFoldDB" id="A0A512H6V3"/>
<dbReference type="InterPro" id="IPR043129">
    <property type="entry name" value="ATPase_NBD"/>
</dbReference>
<dbReference type="PANTHER" id="PTHR11735">
    <property type="entry name" value="TRNA N6-ADENOSINE THREONYLCARBAMOYLTRANSFERASE"/>
    <property type="match status" value="1"/>
</dbReference>
<feature type="domain" description="Gcp-like" evidence="2">
    <location>
        <begin position="38"/>
        <end position="130"/>
    </location>
</feature>
<evidence type="ECO:0000313" key="4">
    <source>
        <dbReference type="Proteomes" id="UP000321567"/>
    </source>
</evidence>
<name>A0A512H6V3_9PROT</name>
<accession>A0A512H6V3</accession>
<proteinExistence type="predicted"/>
<comment type="caution">
    <text evidence="3">The sequence shown here is derived from an EMBL/GenBank/DDBJ whole genome shotgun (WGS) entry which is preliminary data.</text>
</comment>
<keyword evidence="4" id="KW-1185">Reference proteome</keyword>
<dbReference type="InterPro" id="IPR000905">
    <property type="entry name" value="Gcp-like_dom"/>
</dbReference>
<dbReference type="Proteomes" id="UP000321567">
    <property type="component" value="Unassembled WGS sequence"/>
</dbReference>
<dbReference type="PANTHER" id="PTHR11735:SF11">
    <property type="entry name" value="TRNA THREONYLCARBAMOYLADENOSINE BIOSYNTHESIS PROTEIN TSAB"/>
    <property type="match status" value="1"/>
</dbReference>
<evidence type="ECO:0000256" key="1">
    <source>
        <dbReference type="SAM" id="MobiDB-lite"/>
    </source>
</evidence>
<dbReference type="GO" id="GO:0002949">
    <property type="term" value="P:tRNA threonylcarbamoyladenosine modification"/>
    <property type="evidence" value="ECO:0007669"/>
    <property type="project" value="InterPro"/>
</dbReference>
<dbReference type="InterPro" id="IPR022496">
    <property type="entry name" value="T6A_TsaB"/>
</dbReference>
<dbReference type="GO" id="GO:0016740">
    <property type="term" value="F:transferase activity"/>
    <property type="evidence" value="ECO:0007669"/>
    <property type="project" value="UniProtKB-KW"/>
</dbReference>
<gene>
    <name evidence="3" type="ORF">ROR02_13300</name>
</gene>